<dbReference type="KEGG" id="malv:MALV_47590"/>
<dbReference type="AlphaFoldDB" id="A0A6N4V187"/>
<sequence>METKMTDSTERPSKNLRRRRPLGTTTDGFARGQAKDGGTLSALRREQTGRSKPSVAASQALVRGSATKRKWGPQVAPEREPAEPDRSVRLRLQVRRGRITVLDSAVVEAPAADDAEVRGSAFLEVRAGDQVIALQPLIDPGLSIGIPDPADSSDDFRGHRVVRESTWETAIRVPVGALATIAPSDLSISIFEAPEHVVLDARSSRSVASRVRSVTTLASSSQLRARDLPEGVFGGTGRKRPSREP</sequence>
<feature type="compositionally biased region" description="Basic and acidic residues" evidence="1">
    <location>
        <begin position="1"/>
        <end position="13"/>
    </location>
</feature>
<reference evidence="2 3" key="1">
    <citation type="journal article" date="2019" name="Emerg. Microbes Infect.">
        <title>Comprehensive subspecies identification of 175 nontuberculous mycobacteria species based on 7547 genomic profiles.</title>
        <authorList>
            <person name="Matsumoto Y."/>
            <person name="Kinjo T."/>
            <person name="Motooka D."/>
            <person name="Nabeya D."/>
            <person name="Jung N."/>
            <person name="Uechi K."/>
            <person name="Horii T."/>
            <person name="Iida T."/>
            <person name="Fujita J."/>
            <person name="Nakamura S."/>
        </authorList>
    </citation>
    <scope>NUCLEOTIDE SEQUENCE [LARGE SCALE GENOMIC DNA]</scope>
    <source>
        <strain evidence="2 3">JCM 12272</strain>
    </source>
</reference>
<feature type="region of interest" description="Disordered" evidence="1">
    <location>
        <begin position="1"/>
        <end position="87"/>
    </location>
</feature>
<dbReference type="EMBL" id="AP022565">
    <property type="protein sequence ID" value="BBX29634.1"/>
    <property type="molecule type" value="Genomic_DNA"/>
</dbReference>
<organism evidence="2 3">
    <name type="scientific">Mycolicibacterium alvei</name>
    <dbReference type="NCBI Taxonomy" id="67081"/>
    <lineage>
        <taxon>Bacteria</taxon>
        <taxon>Bacillati</taxon>
        <taxon>Actinomycetota</taxon>
        <taxon>Actinomycetes</taxon>
        <taxon>Mycobacteriales</taxon>
        <taxon>Mycobacteriaceae</taxon>
        <taxon>Mycolicibacterium</taxon>
    </lineage>
</organism>
<feature type="compositionally biased region" description="Basic and acidic residues" evidence="1">
    <location>
        <begin position="77"/>
        <end position="87"/>
    </location>
</feature>
<evidence type="ECO:0000313" key="3">
    <source>
        <dbReference type="Proteomes" id="UP000466906"/>
    </source>
</evidence>
<proteinExistence type="predicted"/>
<protein>
    <submittedName>
        <fullName evidence="2">Uncharacterized protein</fullName>
    </submittedName>
</protein>
<evidence type="ECO:0000313" key="2">
    <source>
        <dbReference type="EMBL" id="BBX29634.1"/>
    </source>
</evidence>
<name>A0A6N4V187_9MYCO</name>
<evidence type="ECO:0000256" key="1">
    <source>
        <dbReference type="SAM" id="MobiDB-lite"/>
    </source>
</evidence>
<feature type="region of interest" description="Disordered" evidence="1">
    <location>
        <begin position="219"/>
        <end position="245"/>
    </location>
</feature>
<dbReference type="Proteomes" id="UP000466906">
    <property type="component" value="Chromosome"/>
</dbReference>
<accession>A0A6N4V187</accession>
<keyword evidence="3" id="KW-1185">Reference proteome</keyword>
<gene>
    <name evidence="2" type="ORF">MALV_47590</name>
</gene>